<reference evidence="1 2" key="1">
    <citation type="submission" date="2019-02" db="EMBL/GenBank/DDBJ databases">
        <title>Deep-cultivation of Planctomycetes and their phenomic and genomic characterization uncovers novel biology.</title>
        <authorList>
            <person name="Wiegand S."/>
            <person name="Jogler M."/>
            <person name="Boedeker C."/>
            <person name="Pinto D."/>
            <person name="Vollmers J."/>
            <person name="Rivas-Marin E."/>
            <person name="Kohn T."/>
            <person name="Peeters S.H."/>
            <person name="Heuer A."/>
            <person name="Rast P."/>
            <person name="Oberbeckmann S."/>
            <person name="Bunk B."/>
            <person name="Jeske O."/>
            <person name="Meyerdierks A."/>
            <person name="Storesund J.E."/>
            <person name="Kallscheuer N."/>
            <person name="Luecker S."/>
            <person name="Lage O.M."/>
            <person name="Pohl T."/>
            <person name="Merkel B.J."/>
            <person name="Hornburger P."/>
            <person name="Mueller R.-W."/>
            <person name="Bruemmer F."/>
            <person name="Labrenz M."/>
            <person name="Spormann A.M."/>
            <person name="Op den Camp H."/>
            <person name="Overmann J."/>
            <person name="Amann R."/>
            <person name="Jetten M.S.M."/>
            <person name="Mascher T."/>
            <person name="Medema M.H."/>
            <person name="Devos D.P."/>
            <person name="Kaster A.-K."/>
            <person name="Ovreas L."/>
            <person name="Rohde M."/>
            <person name="Galperin M.Y."/>
            <person name="Jogler C."/>
        </authorList>
    </citation>
    <scope>NUCLEOTIDE SEQUENCE [LARGE SCALE GENOMIC DNA]</scope>
    <source>
        <strain evidence="1 2">Mal33</strain>
    </source>
</reference>
<organism evidence="1 2">
    <name type="scientific">Rosistilla oblonga</name>
    <dbReference type="NCBI Taxonomy" id="2527990"/>
    <lineage>
        <taxon>Bacteria</taxon>
        <taxon>Pseudomonadati</taxon>
        <taxon>Planctomycetota</taxon>
        <taxon>Planctomycetia</taxon>
        <taxon>Pirellulales</taxon>
        <taxon>Pirellulaceae</taxon>
        <taxon>Rosistilla</taxon>
    </lineage>
</organism>
<evidence type="ECO:0000313" key="2">
    <source>
        <dbReference type="Proteomes" id="UP000316770"/>
    </source>
</evidence>
<protein>
    <submittedName>
        <fullName evidence="1">Uncharacterized protein</fullName>
    </submittedName>
</protein>
<proteinExistence type="predicted"/>
<name>A0A518IM44_9BACT</name>
<evidence type="ECO:0000313" key="1">
    <source>
        <dbReference type="EMBL" id="QDV54168.1"/>
    </source>
</evidence>
<sequence length="85" mass="9517">MPWLRHSMLSLRAIPGTRVPGLRMPWLRHSMLSLPVIPGTCVSGAMLTRRHDQLVLQRVGLFVAAGGPQHWDQLFAVLRIDAVQV</sequence>
<accession>A0A518IM44</accession>
<dbReference type="AlphaFoldDB" id="A0A518IM44"/>
<dbReference type="Proteomes" id="UP000316770">
    <property type="component" value="Chromosome"/>
</dbReference>
<keyword evidence="2" id="KW-1185">Reference proteome</keyword>
<gene>
    <name evidence="1" type="ORF">Mal33_01150</name>
</gene>
<dbReference type="EMBL" id="CP036318">
    <property type="protein sequence ID" value="QDV54168.1"/>
    <property type="molecule type" value="Genomic_DNA"/>
</dbReference>